<dbReference type="EMBL" id="MK318971">
    <property type="protein sequence ID" value="QCL09636.1"/>
    <property type="molecule type" value="Genomic_DNA"/>
</dbReference>
<accession>A0A7S4ZSD8</accession>
<dbReference type="AlphaFoldDB" id="A0A7S4ZSD8"/>
<name>A0A7S4ZSD8_RHIRH</name>
<geneLocation type="plasmid" evidence="1">
    <name>pColt5.8a</name>
</geneLocation>
<evidence type="ECO:0000313" key="1">
    <source>
        <dbReference type="EMBL" id="QCL09636.1"/>
    </source>
</evidence>
<protein>
    <submittedName>
        <fullName evidence="1">Putative error-prone DNA polymerase</fullName>
    </submittedName>
</protein>
<sequence>MRDEPLPLFAPAADRERRTIAEQQEPEVDLRPITEGHKVILDYSHTGLTLRRHPVAILRKAGCEANGADSHVQTTSGA</sequence>
<keyword evidence="1" id="KW-0614">Plasmid</keyword>
<proteinExistence type="predicted"/>
<gene>
    <name evidence="1" type="ORF">pC5.8a_143</name>
</gene>
<organism evidence="1">
    <name type="scientific">Rhizobium rhizogenes</name>
    <name type="common">Agrobacterium rhizogenes</name>
    <dbReference type="NCBI Taxonomy" id="359"/>
    <lineage>
        <taxon>Bacteria</taxon>
        <taxon>Pseudomonadati</taxon>
        <taxon>Pseudomonadota</taxon>
        <taxon>Alphaproteobacteria</taxon>
        <taxon>Hyphomicrobiales</taxon>
        <taxon>Rhizobiaceae</taxon>
        <taxon>Rhizobium/Agrobacterium group</taxon>
        <taxon>Rhizobium</taxon>
    </lineage>
</organism>
<reference evidence="1" key="1">
    <citation type="submission" date="2018-12" db="EMBL/GenBank/DDBJ databases">
        <title>Three Rhizobium rhizogenes strains isolated from the same crown gall tumor carry diverse plasmids.</title>
        <authorList>
            <person name="Pulawska J."/>
            <person name="Kuzmanovic N."/>
        </authorList>
    </citation>
    <scope>NUCLEOTIDE SEQUENCE</scope>
    <source>
        <strain evidence="1">Colt5.8</strain>
        <plasmid evidence="1">pColt5.8a</plasmid>
    </source>
</reference>